<dbReference type="InterPro" id="IPR015330">
    <property type="entry name" value="DNA_primase/pol_bifunc_N"/>
</dbReference>
<dbReference type="SMART" id="SM00943">
    <property type="entry name" value="Prim-Pol"/>
    <property type="match status" value="1"/>
</dbReference>
<dbReference type="Proteomes" id="UP000637002">
    <property type="component" value="Unassembled WGS sequence"/>
</dbReference>
<proteinExistence type="predicted"/>
<organism evidence="2 3">
    <name type="scientific">Chelatococcus reniformis</name>
    <dbReference type="NCBI Taxonomy" id="1494448"/>
    <lineage>
        <taxon>Bacteria</taxon>
        <taxon>Pseudomonadati</taxon>
        <taxon>Pseudomonadota</taxon>
        <taxon>Alphaproteobacteria</taxon>
        <taxon>Hyphomicrobiales</taxon>
        <taxon>Chelatococcaceae</taxon>
        <taxon>Chelatococcus</taxon>
    </lineage>
</organism>
<evidence type="ECO:0000313" key="3">
    <source>
        <dbReference type="Proteomes" id="UP000637002"/>
    </source>
</evidence>
<feature type="domain" description="DNA primase/polymerase bifunctional N-terminal" evidence="1">
    <location>
        <begin position="11"/>
        <end position="180"/>
    </location>
</feature>
<reference evidence="2" key="2">
    <citation type="submission" date="2020-09" db="EMBL/GenBank/DDBJ databases">
        <authorList>
            <person name="Sun Q."/>
            <person name="Zhou Y."/>
        </authorList>
    </citation>
    <scope>NUCLEOTIDE SEQUENCE</scope>
    <source>
        <strain evidence="2">CGMCC 1.12919</strain>
    </source>
</reference>
<dbReference type="Pfam" id="PF09250">
    <property type="entry name" value="Prim-Pol"/>
    <property type="match status" value="1"/>
</dbReference>
<dbReference type="InterPro" id="IPR025048">
    <property type="entry name" value="DUF3987"/>
</dbReference>
<gene>
    <name evidence="2" type="ORF">GCM10010994_28760</name>
</gene>
<sequence length="778" mass="84336">MAEQGAYSQVGAKLVERGYAAIPIMPGTKRPGEIRGREWVGMWDWQGRYSKRLPTEYEVGLWSDGDGGVCVVTGPASHDLIGIDIDVDDEPIVAAIKGVLPPTPVSKTGQKGETLFFRGPGVPSRSFTEYLPDGKRGRRLCDLIGPGRQTVLPPTIHPDTKQPYRWIAGEALENVDPDELPVLPPDIGDRIAEALSPFGYRPEPSRQHVRQMTEDADNPFRSLNDMAMANLPDWVPRLGLYKCQPYQGGYRAVATWRASYGGRPLEKRSPNLKIHPQGIRDFHDDRSYTPIDLVQEACGIADAGDAFRHLSEMLGLTEGLAFDLRPRASYTLTEDGTLIDEDGVVVRQGPAPAPPEPRPAGTSYDEAILASDTLVGDIARWILYVARRPQPRFAVAAALALVGTASSRQLVTPTFSNLNLYVLITTRSGNGKDAPMKAVKSVLGAARLDEMIGPDGAASDVGLLDYANRQPASIMSVDEFGDFIAATTGQRAAPHTLKIMAAMRTLWDGGAIKTTHALTRGSVLLRNPCVSMICASTPGQFYDAIGSAQVLNGFLNRFLLVNAAGDAPRGADDRDIADVPPAIVDGILSIANRPGGMTAARFRTSPAEDQFNERPYRVPWRDEAARARWMSYEDHNLARMKDDASIEAFAPRCAQNALKLATIMAIGENAGDPTVSREHVELGIEIAEASLCDMLAGYNNHVPESATASLAAKALQRIKDAGGEMSRRDLFRSMKRAFKKTQELDDLMKTLVEAGDIVVVATAPEGGGKTTFSYHVPG</sequence>
<reference evidence="2" key="1">
    <citation type="journal article" date="2014" name="Int. J. Syst. Evol. Microbiol.">
        <title>Complete genome sequence of Corynebacterium casei LMG S-19264T (=DSM 44701T), isolated from a smear-ripened cheese.</title>
        <authorList>
            <consortium name="US DOE Joint Genome Institute (JGI-PGF)"/>
            <person name="Walter F."/>
            <person name="Albersmeier A."/>
            <person name="Kalinowski J."/>
            <person name="Ruckert C."/>
        </authorList>
    </citation>
    <scope>NUCLEOTIDE SEQUENCE</scope>
    <source>
        <strain evidence="2">CGMCC 1.12919</strain>
    </source>
</reference>
<dbReference type="AlphaFoldDB" id="A0A916XEQ1"/>
<protein>
    <recommendedName>
        <fullName evidence="1">DNA primase/polymerase bifunctional N-terminal domain-containing protein</fullName>
    </recommendedName>
</protein>
<comment type="caution">
    <text evidence="2">The sequence shown here is derived from an EMBL/GenBank/DDBJ whole genome shotgun (WGS) entry which is preliminary data.</text>
</comment>
<dbReference type="SUPFAM" id="SSF56747">
    <property type="entry name" value="Prim-pol domain"/>
    <property type="match status" value="1"/>
</dbReference>
<accession>A0A916XEQ1</accession>
<evidence type="ECO:0000313" key="2">
    <source>
        <dbReference type="EMBL" id="GGC68434.1"/>
    </source>
</evidence>
<dbReference type="RefSeq" id="WP_188609881.1">
    <property type="nucleotide sequence ID" value="NZ_BMGG01000005.1"/>
</dbReference>
<dbReference type="EMBL" id="BMGG01000005">
    <property type="protein sequence ID" value="GGC68434.1"/>
    <property type="molecule type" value="Genomic_DNA"/>
</dbReference>
<dbReference type="Pfam" id="PF13148">
    <property type="entry name" value="DUF3987"/>
    <property type="match status" value="1"/>
</dbReference>
<name>A0A916XEQ1_9HYPH</name>
<keyword evidence="3" id="KW-1185">Reference proteome</keyword>
<evidence type="ECO:0000259" key="1">
    <source>
        <dbReference type="SMART" id="SM00943"/>
    </source>
</evidence>